<evidence type="ECO:0000313" key="2">
    <source>
        <dbReference type="EMBL" id="CEK85182.1"/>
    </source>
</evidence>
<gene>
    <name evidence="2" type="primary">ORF146803</name>
    <name evidence="1" type="synonym">ORF146799</name>
</gene>
<dbReference type="EMBL" id="HACG01038316">
    <property type="protein sequence ID" value="CEK85181.1"/>
    <property type="molecule type" value="Transcribed_RNA"/>
</dbReference>
<organism evidence="2">
    <name type="scientific">Arion vulgaris</name>
    <dbReference type="NCBI Taxonomy" id="1028688"/>
    <lineage>
        <taxon>Eukaryota</taxon>
        <taxon>Metazoa</taxon>
        <taxon>Spiralia</taxon>
        <taxon>Lophotrochozoa</taxon>
        <taxon>Mollusca</taxon>
        <taxon>Gastropoda</taxon>
        <taxon>Heterobranchia</taxon>
        <taxon>Euthyneura</taxon>
        <taxon>Panpulmonata</taxon>
        <taxon>Eupulmonata</taxon>
        <taxon>Stylommatophora</taxon>
        <taxon>Helicina</taxon>
        <taxon>Arionoidea</taxon>
        <taxon>Arionidae</taxon>
        <taxon>Arion</taxon>
    </lineage>
</organism>
<reference evidence="2" key="1">
    <citation type="submission" date="2014-12" db="EMBL/GenBank/DDBJ databases">
        <title>Insight into the proteome of Arion vulgaris.</title>
        <authorList>
            <person name="Aradska J."/>
            <person name="Bulat T."/>
            <person name="Smidak R."/>
            <person name="Sarate P."/>
            <person name="Gangsoo J."/>
            <person name="Sialana F."/>
            <person name="Bilban M."/>
            <person name="Lubec G."/>
        </authorList>
    </citation>
    <scope>NUCLEOTIDE SEQUENCE</scope>
    <source>
        <tissue evidence="2">Skin</tissue>
    </source>
</reference>
<dbReference type="EMBL" id="HACG01038317">
    <property type="protein sequence ID" value="CEK85182.1"/>
    <property type="molecule type" value="Transcribed_RNA"/>
</dbReference>
<dbReference type="AlphaFoldDB" id="A0A0B7AWZ9"/>
<proteinExistence type="predicted"/>
<sequence>MAEIPSSPSTPVTAFVSSNCGKNCCRFRIGDYSYNRRCDSSAQDTLRVSRDKKIVAEEEEIQSGLKTRLNNDSLTLLNQIRQHIT</sequence>
<accession>A0A0B7AWZ9</accession>
<name>A0A0B7AWZ9_9EUPU</name>
<protein>
    <submittedName>
        <fullName evidence="2">Uncharacterized protein</fullName>
    </submittedName>
</protein>
<evidence type="ECO:0000313" key="1">
    <source>
        <dbReference type="EMBL" id="CEK85181.1"/>
    </source>
</evidence>